<proteinExistence type="predicted"/>
<organism evidence="2">
    <name type="scientific">Haptolina ericina</name>
    <dbReference type="NCBI Taxonomy" id="156174"/>
    <lineage>
        <taxon>Eukaryota</taxon>
        <taxon>Haptista</taxon>
        <taxon>Haptophyta</taxon>
        <taxon>Prymnesiophyceae</taxon>
        <taxon>Prymnesiales</taxon>
        <taxon>Prymnesiaceae</taxon>
        <taxon>Haptolina</taxon>
    </lineage>
</organism>
<evidence type="ECO:0000313" key="2">
    <source>
        <dbReference type="EMBL" id="CAE0110808.1"/>
    </source>
</evidence>
<feature type="region of interest" description="Disordered" evidence="1">
    <location>
        <begin position="41"/>
        <end position="60"/>
    </location>
</feature>
<evidence type="ECO:0000256" key="1">
    <source>
        <dbReference type="SAM" id="MobiDB-lite"/>
    </source>
</evidence>
<name>A0A7S3AP21_9EUKA</name>
<sequence length="474" mass="52840">MTSVLRDLIRCFVYRQRDVETDSPTRPTTLELRRLTRVMSDIDQRSSRSSSLSSTADDMHRLMRDEDERRETLFSTADHFRPPKSPRRLERHAGAHDGFRLAQKATSRVYCCGACGAWLVRPQDLVPTNKRVVDVSIDDCRHSLCAEAADVVESKEGHSVTSDNLWQFRVRPVHCASCKIFLGVKVKTAERTYNSRIATAGTEELYELLTEAHYESRGVRISAPEAHWLSHVRLEAEQRVAAARLPHSGGSAPPNDAAEPSSTATVARSELMLDWSEPRPVEQVFLGTRYLRLLEAHHQRPLQDVIPLLCVGCGSTLTYTDQLLCTKRRWGFGRSVPESACYVNSVVRGAVVVKEPYLEHLAQGLMEMADVYCSCGMQVGASRGRAARARVCGGLVGFPHTCMPAHLYTCPCQTRRALPSCQPCALAPQVGYKFVADKTSMGRNQNQVGRYGLVCSRINVASFQLSHSKLHGQE</sequence>
<reference evidence="2" key="1">
    <citation type="submission" date="2021-01" db="EMBL/GenBank/DDBJ databases">
        <authorList>
            <person name="Corre E."/>
            <person name="Pelletier E."/>
            <person name="Niang G."/>
            <person name="Scheremetjew M."/>
            <person name="Finn R."/>
            <person name="Kale V."/>
            <person name="Holt S."/>
            <person name="Cochrane G."/>
            <person name="Meng A."/>
            <person name="Brown T."/>
            <person name="Cohen L."/>
        </authorList>
    </citation>
    <scope>NUCLEOTIDE SEQUENCE</scope>
    <source>
        <strain evidence="2">CCMP281</strain>
    </source>
</reference>
<dbReference type="AlphaFoldDB" id="A0A7S3AP21"/>
<dbReference type="EMBL" id="HBHX01020564">
    <property type="protein sequence ID" value="CAE0110808.1"/>
    <property type="molecule type" value="Transcribed_RNA"/>
</dbReference>
<accession>A0A7S3AP21</accession>
<gene>
    <name evidence="2" type="ORF">HERI1096_LOCUS11468</name>
</gene>
<protein>
    <submittedName>
        <fullName evidence="2">Uncharacterized protein</fullName>
    </submittedName>
</protein>